<keyword evidence="3 8" id="KW-0349">Heme</keyword>
<protein>
    <recommendedName>
        <fullName evidence="13">Cytochrome P450 ClCP1</fullName>
    </recommendedName>
</protein>
<dbReference type="PRINTS" id="PR00385">
    <property type="entry name" value="P450"/>
</dbReference>
<proteinExistence type="inferred from homology"/>
<evidence type="ECO:0000256" key="1">
    <source>
        <dbReference type="ARBA" id="ARBA00001971"/>
    </source>
</evidence>
<sequence>MSGPLLISYLSQARAANKTTMPSAWAVRTRTTQEAASPRAFPLPRRVYEPTLFVLSISQSNTTLLLHLKAMALFIIAAILLILYLTTLIIYNLFLHPLARYPGPTLWRAFRFPFILTNISGQLPHRIHDFHTQYGDIVRVAPDELSFIDPRAWRDIYTSDREFVRPHQYKDQPPGKTAPNLIACSEAEHARLRKNLAPGFSEKFTALQEPILQKYIDALFAKLDAKVASSGGDGATQSADLDLVEWINYLAFDVIGDLTWGSSFGCLEGLRYHPWVQTVSQFKAAIVVGSMKFYPLLYRFMMAITPADALKPVMEMWKVTDEKVAERVATATPSAATRPDFVGIMMALGAMTQEEMEVNSMLIIAAGSESITTIITGVINYLLRDQTTLRELVDQLHDTFPTEKDITATRLKSLSYLDAVLMEGMRLCPTIPDAMRRQVPRGGARVAGQFVPEGMIVSIPPFASYRAPRNFTGPGEFAPKRWLGEDMSKQKEAFNPFSLGSHNCPGQNLAWMELRLILARLLWRYDLAGVDVPAWEKQGIWWFWDKKPLIVRVRRAQ</sequence>
<keyword evidence="6 8" id="KW-0408">Iron</keyword>
<evidence type="ECO:0000256" key="8">
    <source>
        <dbReference type="PIRSR" id="PIRSR602403-1"/>
    </source>
</evidence>
<dbReference type="InterPro" id="IPR017972">
    <property type="entry name" value="Cyt_P450_CS"/>
</dbReference>
<dbReference type="InterPro" id="IPR001128">
    <property type="entry name" value="Cyt_P450"/>
</dbReference>
<comment type="similarity">
    <text evidence="2 9">Belongs to the cytochrome P450 family.</text>
</comment>
<evidence type="ECO:0000256" key="4">
    <source>
        <dbReference type="ARBA" id="ARBA00022723"/>
    </source>
</evidence>
<evidence type="ECO:0000256" key="5">
    <source>
        <dbReference type="ARBA" id="ARBA00023002"/>
    </source>
</evidence>
<name>A0A1M3TAK8_ASPLC</name>
<dbReference type="Pfam" id="PF00067">
    <property type="entry name" value="p450"/>
    <property type="match status" value="1"/>
</dbReference>
<dbReference type="PRINTS" id="PR00465">
    <property type="entry name" value="EP450IV"/>
</dbReference>
<dbReference type="VEuPathDB" id="FungiDB:ASPFODRAFT_35256"/>
<dbReference type="OrthoDB" id="1470350at2759"/>
<dbReference type="PANTHER" id="PTHR24305">
    <property type="entry name" value="CYTOCHROME P450"/>
    <property type="match status" value="1"/>
</dbReference>
<evidence type="ECO:0000256" key="3">
    <source>
        <dbReference type="ARBA" id="ARBA00022617"/>
    </source>
</evidence>
<evidence type="ECO:0000256" key="2">
    <source>
        <dbReference type="ARBA" id="ARBA00010617"/>
    </source>
</evidence>
<dbReference type="GO" id="GO:0005506">
    <property type="term" value="F:iron ion binding"/>
    <property type="evidence" value="ECO:0007669"/>
    <property type="project" value="InterPro"/>
</dbReference>
<comment type="cofactor">
    <cofactor evidence="1 8">
        <name>heme</name>
        <dbReference type="ChEBI" id="CHEBI:30413"/>
    </cofactor>
</comment>
<dbReference type="GO" id="GO:0020037">
    <property type="term" value="F:heme binding"/>
    <property type="evidence" value="ECO:0007669"/>
    <property type="project" value="InterPro"/>
</dbReference>
<dbReference type="Gene3D" id="1.10.630.10">
    <property type="entry name" value="Cytochrome P450"/>
    <property type="match status" value="1"/>
</dbReference>
<dbReference type="Proteomes" id="UP000184063">
    <property type="component" value="Unassembled WGS sequence"/>
</dbReference>
<feature type="binding site" description="axial binding residue" evidence="8">
    <location>
        <position position="504"/>
    </location>
    <ligand>
        <name>heme</name>
        <dbReference type="ChEBI" id="CHEBI:30413"/>
    </ligand>
    <ligandPart>
        <name>Fe</name>
        <dbReference type="ChEBI" id="CHEBI:18248"/>
    </ligandPart>
</feature>
<dbReference type="InterPro" id="IPR002403">
    <property type="entry name" value="Cyt_P450_E_grp-IV"/>
</dbReference>
<organism evidence="11 12">
    <name type="scientific">Aspergillus luchuensis (strain CBS 106.47)</name>
    <dbReference type="NCBI Taxonomy" id="1137211"/>
    <lineage>
        <taxon>Eukaryota</taxon>
        <taxon>Fungi</taxon>
        <taxon>Dikarya</taxon>
        <taxon>Ascomycota</taxon>
        <taxon>Pezizomycotina</taxon>
        <taxon>Eurotiomycetes</taxon>
        <taxon>Eurotiomycetidae</taxon>
        <taxon>Eurotiales</taxon>
        <taxon>Aspergillaceae</taxon>
        <taxon>Aspergillus</taxon>
        <taxon>Aspergillus subgen. Circumdati</taxon>
    </lineage>
</organism>
<gene>
    <name evidence="11" type="ORF">ASPFODRAFT_35256</name>
</gene>
<dbReference type="InterPro" id="IPR036396">
    <property type="entry name" value="Cyt_P450_sf"/>
</dbReference>
<dbReference type="InterPro" id="IPR050121">
    <property type="entry name" value="Cytochrome_P450_monoxygenase"/>
</dbReference>
<accession>A0A1M3TAK8</accession>
<keyword evidence="10" id="KW-0472">Membrane</keyword>
<reference evidence="12" key="1">
    <citation type="journal article" date="2017" name="Genome Biol.">
        <title>Comparative genomics reveals high biological diversity and specific adaptations in the industrially and medically important fungal genus Aspergillus.</title>
        <authorList>
            <person name="de Vries R.P."/>
            <person name="Riley R."/>
            <person name="Wiebenga A."/>
            <person name="Aguilar-Osorio G."/>
            <person name="Amillis S."/>
            <person name="Uchima C.A."/>
            <person name="Anderluh G."/>
            <person name="Asadollahi M."/>
            <person name="Askin M."/>
            <person name="Barry K."/>
            <person name="Battaglia E."/>
            <person name="Bayram O."/>
            <person name="Benocci T."/>
            <person name="Braus-Stromeyer S.A."/>
            <person name="Caldana C."/>
            <person name="Canovas D."/>
            <person name="Cerqueira G.C."/>
            <person name="Chen F."/>
            <person name="Chen W."/>
            <person name="Choi C."/>
            <person name="Clum A."/>
            <person name="Dos Santos R.A."/>
            <person name="Damasio A.R."/>
            <person name="Diallinas G."/>
            <person name="Emri T."/>
            <person name="Fekete E."/>
            <person name="Flipphi M."/>
            <person name="Freyberg S."/>
            <person name="Gallo A."/>
            <person name="Gournas C."/>
            <person name="Habgood R."/>
            <person name="Hainaut M."/>
            <person name="Harispe M.L."/>
            <person name="Henrissat B."/>
            <person name="Hilden K.S."/>
            <person name="Hope R."/>
            <person name="Hossain A."/>
            <person name="Karabika E."/>
            <person name="Karaffa L."/>
            <person name="Karanyi Z."/>
            <person name="Krasevec N."/>
            <person name="Kuo A."/>
            <person name="Kusch H."/>
            <person name="LaButti K."/>
            <person name="Lagendijk E.L."/>
            <person name="Lapidus A."/>
            <person name="Levasseur A."/>
            <person name="Lindquist E."/>
            <person name="Lipzen A."/>
            <person name="Logrieco A.F."/>
            <person name="MacCabe A."/>
            <person name="Maekelae M.R."/>
            <person name="Malavazi I."/>
            <person name="Melin P."/>
            <person name="Meyer V."/>
            <person name="Mielnichuk N."/>
            <person name="Miskei M."/>
            <person name="Molnar A.P."/>
            <person name="Mule G."/>
            <person name="Ngan C.Y."/>
            <person name="Orejas M."/>
            <person name="Orosz E."/>
            <person name="Ouedraogo J.P."/>
            <person name="Overkamp K.M."/>
            <person name="Park H.-S."/>
            <person name="Perrone G."/>
            <person name="Piumi F."/>
            <person name="Punt P.J."/>
            <person name="Ram A.F."/>
            <person name="Ramon A."/>
            <person name="Rauscher S."/>
            <person name="Record E."/>
            <person name="Riano-Pachon D.M."/>
            <person name="Robert V."/>
            <person name="Roehrig J."/>
            <person name="Ruller R."/>
            <person name="Salamov A."/>
            <person name="Salih N.S."/>
            <person name="Samson R.A."/>
            <person name="Sandor E."/>
            <person name="Sanguinetti M."/>
            <person name="Schuetze T."/>
            <person name="Sepcic K."/>
            <person name="Shelest E."/>
            <person name="Sherlock G."/>
            <person name="Sophianopoulou V."/>
            <person name="Squina F.M."/>
            <person name="Sun H."/>
            <person name="Susca A."/>
            <person name="Todd R.B."/>
            <person name="Tsang A."/>
            <person name="Unkles S.E."/>
            <person name="van de Wiele N."/>
            <person name="van Rossen-Uffink D."/>
            <person name="Oliveira J.V."/>
            <person name="Vesth T.C."/>
            <person name="Visser J."/>
            <person name="Yu J.-H."/>
            <person name="Zhou M."/>
            <person name="Andersen M.R."/>
            <person name="Archer D.B."/>
            <person name="Baker S.E."/>
            <person name="Benoit I."/>
            <person name="Brakhage A.A."/>
            <person name="Braus G.H."/>
            <person name="Fischer R."/>
            <person name="Frisvad J.C."/>
            <person name="Goldman G.H."/>
            <person name="Houbraken J."/>
            <person name="Oakley B."/>
            <person name="Pocsi I."/>
            <person name="Scazzocchio C."/>
            <person name="Seiboth B."/>
            <person name="vanKuyk P.A."/>
            <person name="Wortman J."/>
            <person name="Dyer P.S."/>
            <person name="Grigoriev I.V."/>
        </authorList>
    </citation>
    <scope>NUCLEOTIDE SEQUENCE [LARGE SCALE GENOMIC DNA]</scope>
    <source>
        <strain evidence="12">CBS 106.47</strain>
    </source>
</reference>
<dbReference type="SUPFAM" id="SSF48264">
    <property type="entry name" value="Cytochrome P450"/>
    <property type="match status" value="1"/>
</dbReference>
<evidence type="ECO:0000256" key="6">
    <source>
        <dbReference type="ARBA" id="ARBA00023004"/>
    </source>
</evidence>
<dbReference type="PANTHER" id="PTHR24305:SF29">
    <property type="entry name" value="BENZOATE-PARA-HYDROXYLASE"/>
    <property type="match status" value="1"/>
</dbReference>
<dbReference type="AlphaFoldDB" id="A0A1M3TAK8"/>
<keyword evidence="7 9" id="KW-0503">Monooxygenase</keyword>
<feature type="transmembrane region" description="Helical" evidence="10">
    <location>
        <begin position="70"/>
        <end position="94"/>
    </location>
</feature>
<evidence type="ECO:0000313" key="12">
    <source>
        <dbReference type="Proteomes" id="UP000184063"/>
    </source>
</evidence>
<dbReference type="EMBL" id="KV878245">
    <property type="protein sequence ID" value="OJZ83794.1"/>
    <property type="molecule type" value="Genomic_DNA"/>
</dbReference>
<keyword evidence="10" id="KW-0812">Transmembrane</keyword>
<dbReference type="GO" id="GO:0016705">
    <property type="term" value="F:oxidoreductase activity, acting on paired donors, with incorporation or reduction of molecular oxygen"/>
    <property type="evidence" value="ECO:0007669"/>
    <property type="project" value="InterPro"/>
</dbReference>
<keyword evidence="4 8" id="KW-0479">Metal-binding</keyword>
<evidence type="ECO:0000256" key="10">
    <source>
        <dbReference type="SAM" id="Phobius"/>
    </source>
</evidence>
<dbReference type="CDD" id="cd11058">
    <property type="entry name" value="CYP60B-like"/>
    <property type="match status" value="1"/>
</dbReference>
<evidence type="ECO:0000256" key="9">
    <source>
        <dbReference type="RuleBase" id="RU000461"/>
    </source>
</evidence>
<evidence type="ECO:0000256" key="7">
    <source>
        <dbReference type="ARBA" id="ARBA00023033"/>
    </source>
</evidence>
<dbReference type="PROSITE" id="PS00086">
    <property type="entry name" value="CYTOCHROME_P450"/>
    <property type="match status" value="1"/>
</dbReference>
<evidence type="ECO:0008006" key="13">
    <source>
        <dbReference type="Google" id="ProtNLM"/>
    </source>
</evidence>
<evidence type="ECO:0000313" key="11">
    <source>
        <dbReference type="EMBL" id="OJZ83794.1"/>
    </source>
</evidence>
<keyword evidence="5 9" id="KW-0560">Oxidoreductase</keyword>
<keyword evidence="10" id="KW-1133">Transmembrane helix</keyword>
<dbReference type="GO" id="GO:0004497">
    <property type="term" value="F:monooxygenase activity"/>
    <property type="evidence" value="ECO:0007669"/>
    <property type="project" value="UniProtKB-KW"/>
</dbReference>